<evidence type="ECO:0000259" key="1">
    <source>
        <dbReference type="Pfam" id="PF00112"/>
    </source>
</evidence>
<dbReference type="GO" id="GO:0008234">
    <property type="term" value="F:cysteine-type peptidase activity"/>
    <property type="evidence" value="ECO:0007669"/>
    <property type="project" value="InterPro"/>
</dbReference>
<evidence type="ECO:0000313" key="3">
    <source>
        <dbReference type="Proteomes" id="UP000256970"/>
    </source>
</evidence>
<dbReference type="Pfam" id="PF00112">
    <property type="entry name" value="Peptidase_C1"/>
    <property type="match status" value="1"/>
</dbReference>
<proteinExistence type="predicted"/>
<reference evidence="2 3" key="1">
    <citation type="submission" date="2016-10" db="EMBL/GenBank/DDBJ databases">
        <authorList>
            <person name="Cai Z."/>
        </authorList>
    </citation>
    <scope>NUCLEOTIDE SEQUENCE [LARGE SCALE GENOMIC DNA]</scope>
</reference>
<keyword evidence="3" id="KW-1185">Reference proteome</keyword>
<dbReference type="GO" id="GO:0006508">
    <property type="term" value="P:proteolysis"/>
    <property type="evidence" value="ECO:0007669"/>
    <property type="project" value="InterPro"/>
</dbReference>
<evidence type="ECO:0000313" key="2">
    <source>
        <dbReference type="EMBL" id="SZX76112.1"/>
    </source>
</evidence>
<protein>
    <recommendedName>
        <fullName evidence="1">Peptidase C1A papain C-terminal domain-containing protein</fullName>
    </recommendedName>
</protein>
<dbReference type="EMBL" id="FNXT01001248">
    <property type="protein sequence ID" value="SZX76112.1"/>
    <property type="molecule type" value="Genomic_DNA"/>
</dbReference>
<gene>
    <name evidence="2" type="ORF">BQ4739_LOCUS16474</name>
</gene>
<name>A0A383WFV6_TETOB</name>
<dbReference type="Gene3D" id="2.40.50.170">
    <property type="entry name" value="Cysteine proteinases. Chain C"/>
    <property type="match status" value="1"/>
</dbReference>
<dbReference type="InterPro" id="IPR000668">
    <property type="entry name" value="Peptidase_C1A_C"/>
</dbReference>
<dbReference type="SUPFAM" id="SSF54001">
    <property type="entry name" value="Cysteine proteinases"/>
    <property type="match status" value="1"/>
</dbReference>
<dbReference type="InterPro" id="IPR038765">
    <property type="entry name" value="Papain-like_cys_pep_sf"/>
</dbReference>
<dbReference type="Proteomes" id="UP000256970">
    <property type="component" value="Unassembled WGS sequence"/>
</dbReference>
<accession>A0A383WFV6</accession>
<dbReference type="AlphaFoldDB" id="A0A383WFV6"/>
<sequence>MHAVFCYGWWDSPSTLGDGYWICKNSWGPSWGLGGSFRVAYGSAFIMQPDYTFALQFNKVQMTQRVEDIKQRLKPDLAYDPTAAGCVLYTPRQPQRLLQLVRDLSILSSTLSMATRPRKAEILADVVASNLGYVRSLSTASSGPFRLCGKTAQPIACYAPQTITIAKACPTFAVTFTTRWKPLTFTTTK</sequence>
<feature type="domain" description="Peptidase C1A papain C-terminal" evidence="1">
    <location>
        <begin position="2"/>
        <end position="43"/>
    </location>
</feature>
<organism evidence="2 3">
    <name type="scientific">Tetradesmus obliquus</name>
    <name type="common">Green alga</name>
    <name type="synonym">Acutodesmus obliquus</name>
    <dbReference type="NCBI Taxonomy" id="3088"/>
    <lineage>
        <taxon>Eukaryota</taxon>
        <taxon>Viridiplantae</taxon>
        <taxon>Chlorophyta</taxon>
        <taxon>core chlorophytes</taxon>
        <taxon>Chlorophyceae</taxon>
        <taxon>CS clade</taxon>
        <taxon>Sphaeropleales</taxon>
        <taxon>Scenedesmaceae</taxon>
        <taxon>Tetradesmus</taxon>
    </lineage>
</organism>